<evidence type="ECO:0000256" key="1">
    <source>
        <dbReference type="ARBA" id="ARBA00010745"/>
    </source>
</evidence>
<dbReference type="InterPro" id="IPR000218">
    <property type="entry name" value="Ribosomal_uL14"/>
</dbReference>
<dbReference type="GO" id="GO:0070180">
    <property type="term" value="F:large ribosomal subunit rRNA binding"/>
    <property type="evidence" value="ECO:0007669"/>
    <property type="project" value="TreeGrafter"/>
</dbReference>
<evidence type="ECO:0000256" key="6">
    <source>
        <dbReference type="RuleBase" id="RU003949"/>
    </source>
</evidence>
<proteinExistence type="inferred from homology"/>
<evidence type="ECO:0000313" key="7">
    <source>
        <dbReference type="EMBL" id="ODQ73810.1"/>
    </source>
</evidence>
<dbReference type="InterPro" id="IPR019972">
    <property type="entry name" value="Ribosomal_uL14_CS"/>
</dbReference>
<name>A0A1E3Q868_LIPST</name>
<comment type="function">
    <text evidence="4">Component of the mitochondrial ribosome (mitoribosome), a dedicated translation machinery responsible for the synthesis of mitochondrial genome-encoded proteins, including at least some of the essential transmembrane subunits of the mitochondrial respiratory chain. The mitoribosomes are attached to the mitochondrial inner membrane and translation products are cotranslationally integrated into the membrane.</text>
</comment>
<dbReference type="HAMAP" id="MF_01367">
    <property type="entry name" value="Ribosomal_uL14"/>
    <property type="match status" value="1"/>
</dbReference>
<evidence type="ECO:0000256" key="4">
    <source>
        <dbReference type="ARBA" id="ARBA00037226"/>
    </source>
</evidence>
<dbReference type="PANTHER" id="PTHR11761">
    <property type="entry name" value="50S/60S RIBOSOMAL PROTEIN L14/L23"/>
    <property type="match status" value="1"/>
</dbReference>
<keyword evidence="2 6" id="KW-0689">Ribosomal protein</keyword>
<dbReference type="SUPFAM" id="SSF50193">
    <property type="entry name" value="Ribosomal protein L14"/>
    <property type="match status" value="1"/>
</dbReference>
<dbReference type="InterPro" id="IPR036853">
    <property type="entry name" value="Ribosomal_uL14_sf"/>
</dbReference>
<evidence type="ECO:0000256" key="2">
    <source>
        <dbReference type="ARBA" id="ARBA00022980"/>
    </source>
</evidence>
<comment type="similarity">
    <text evidence="1 6">Belongs to the universal ribosomal protein uL14 family.</text>
</comment>
<dbReference type="SMART" id="SM01374">
    <property type="entry name" value="Ribosomal_L14"/>
    <property type="match status" value="1"/>
</dbReference>
<evidence type="ECO:0000256" key="3">
    <source>
        <dbReference type="ARBA" id="ARBA00023274"/>
    </source>
</evidence>
<dbReference type="Pfam" id="PF00238">
    <property type="entry name" value="Ribosomal_L14"/>
    <property type="match status" value="1"/>
</dbReference>
<protein>
    <recommendedName>
        <fullName evidence="5">Large ribosomal subunit protein uL14m</fullName>
    </recommendedName>
</protein>
<dbReference type="EMBL" id="KV454293">
    <property type="protein sequence ID" value="ODQ73810.1"/>
    <property type="molecule type" value="Genomic_DNA"/>
</dbReference>
<dbReference type="PANTHER" id="PTHR11761:SF3">
    <property type="entry name" value="LARGE RIBOSOMAL SUBUNIT PROTEIN UL14M"/>
    <property type="match status" value="1"/>
</dbReference>
<accession>A0A1E3Q868</accession>
<dbReference type="AlphaFoldDB" id="A0A1E3Q868"/>
<dbReference type="Gene3D" id="2.40.150.20">
    <property type="entry name" value="Ribosomal protein L14"/>
    <property type="match status" value="1"/>
</dbReference>
<dbReference type="PROSITE" id="PS00049">
    <property type="entry name" value="RIBOSOMAL_L14"/>
    <property type="match status" value="1"/>
</dbReference>
<gene>
    <name evidence="7" type="ORF">LIPSTDRAFT_51730</name>
</gene>
<dbReference type="OrthoDB" id="274765at2759"/>
<sequence length="130" mass="14109">MIYLKSVLNVIDNSGAALVECVNVLGKGNKTAGRVGDRIVVVVQSIRSAKLLAQTSAQNRVQRGDVRHAVIVRTKKEFQRQDGTVVRFDDNACVLINKQGEPIGTRIMGVVARELQQGYAKIVALAPKVV</sequence>
<reference evidence="7 8" key="1">
    <citation type="journal article" date="2016" name="Proc. Natl. Acad. Sci. U.S.A.">
        <title>Comparative genomics of biotechnologically important yeasts.</title>
        <authorList>
            <person name="Riley R."/>
            <person name="Haridas S."/>
            <person name="Wolfe K.H."/>
            <person name="Lopes M.R."/>
            <person name="Hittinger C.T."/>
            <person name="Goeker M."/>
            <person name="Salamov A.A."/>
            <person name="Wisecaver J.H."/>
            <person name="Long T.M."/>
            <person name="Calvey C.H."/>
            <person name="Aerts A.L."/>
            <person name="Barry K.W."/>
            <person name="Choi C."/>
            <person name="Clum A."/>
            <person name="Coughlan A.Y."/>
            <person name="Deshpande S."/>
            <person name="Douglass A.P."/>
            <person name="Hanson S.J."/>
            <person name="Klenk H.-P."/>
            <person name="LaButti K.M."/>
            <person name="Lapidus A."/>
            <person name="Lindquist E.A."/>
            <person name="Lipzen A.M."/>
            <person name="Meier-Kolthoff J.P."/>
            <person name="Ohm R.A."/>
            <person name="Otillar R.P."/>
            <person name="Pangilinan J.L."/>
            <person name="Peng Y."/>
            <person name="Rokas A."/>
            <person name="Rosa C.A."/>
            <person name="Scheuner C."/>
            <person name="Sibirny A.A."/>
            <person name="Slot J.C."/>
            <person name="Stielow J.B."/>
            <person name="Sun H."/>
            <person name="Kurtzman C.P."/>
            <person name="Blackwell M."/>
            <person name="Grigoriev I.V."/>
            <person name="Jeffries T.W."/>
        </authorList>
    </citation>
    <scope>NUCLEOTIDE SEQUENCE [LARGE SCALE GENOMIC DNA]</scope>
    <source>
        <strain evidence="7 8">NRRL Y-11557</strain>
    </source>
</reference>
<dbReference type="STRING" id="675824.A0A1E3Q868"/>
<evidence type="ECO:0000313" key="8">
    <source>
        <dbReference type="Proteomes" id="UP000094385"/>
    </source>
</evidence>
<organism evidence="7 8">
    <name type="scientific">Lipomyces starkeyi NRRL Y-11557</name>
    <dbReference type="NCBI Taxonomy" id="675824"/>
    <lineage>
        <taxon>Eukaryota</taxon>
        <taxon>Fungi</taxon>
        <taxon>Dikarya</taxon>
        <taxon>Ascomycota</taxon>
        <taxon>Saccharomycotina</taxon>
        <taxon>Lipomycetes</taxon>
        <taxon>Lipomycetales</taxon>
        <taxon>Lipomycetaceae</taxon>
        <taxon>Lipomyces</taxon>
    </lineage>
</organism>
<dbReference type="FunFam" id="2.40.150.20:FF:000005">
    <property type="entry name" value="50S ribosomal protein L14"/>
    <property type="match status" value="1"/>
</dbReference>
<dbReference type="InterPro" id="IPR005745">
    <property type="entry name" value="Ribosomal_uL14_bac-type"/>
</dbReference>
<keyword evidence="3 6" id="KW-0687">Ribonucleoprotein</keyword>
<dbReference type="NCBIfam" id="TIGR01067">
    <property type="entry name" value="rplN_bact"/>
    <property type="match status" value="1"/>
</dbReference>
<dbReference type="GO" id="GO:0005762">
    <property type="term" value="C:mitochondrial large ribosomal subunit"/>
    <property type="evidence" value="ECO:0007669"/>
    <property type="project" value="EnsemblFungi"/>
</dbReference>
<keyword evidence="8" id="KW-1185">Reference proteome</keyword>
<dbReference type="GO" id="GO:0003735">
    <property type="term" value="F:structural constituent of ribosome"/>
    <property type="evidence" value="ECO:0007669"/>
    <property type="project" value="EnsemblFungi"/>
</dbReference>
<dbReference type="Proteomes" id="UP000094385">
    <property type="component" value="Unassembled WGS sequence"/>
</dbReference>
<dbReference type="CDD" id="cd00337">
    <property type="entry name" value="Ribosomal_uL14"/>
    <property type="match status" value="1"/>
</dbReference>
<evidence type="ECO:0000256" key="5">
    <source>
        <dbReference type="ARBA" id="ARBA00040118"/>
    </source>
</evidence>
<dbReference type="GO" id="GO:0006412">
    <property type="term" value="P:translation"/>
    <property type="evidence" value="ECO:0007669"/>
    <property type="project" value="InterPro"/>
</dbReference>